<gene>
    <name evidence="1" type="ORF">MNBD_ALPHA09-716</name>
</gene>
<evidence type="ECO:0000313" key="1">
    <source>
        <dbReference type="EMBL" id="VAW11470.1"/>
    </source>
</evidence>
<dbReference type="AlphaFoldDB" id="A0A3B0T3F5"/>
<accession>A0A3B0T3F5</accession>
<dbReference type="Gene3D" id="3.40.50.150">
    <property type="entry name" value="Vaccinia Virus protein VP39"/>
    <property type="match status" value="1"/>
</dbReference>
<proteinExistence type="predicted"/>
<sequence>MANQTACIICGGQSFEPGPSGRLTHNGLEPRCGNCRSLERHRTLRLIYNAIPDSFLGAANCLQFAPDRAAPRDRFASFEISVYGGKNHLDMMRIDRADGSYGWVVANHVIEHLANDLAGMGELMRIAGTRGIVQVTVPAPKARLRTKVLPSPDNITRFHFHTYGSDFPQKMKPALGGGAGIAAIATDPCTGSWDVAYFFSASQSRLFDLGTALIGGGVAVLICV</sequence>
<dbReference type="EMBL" id="UOEM01000031">
    <property type="protein sequence ID" value="VAW11470.1"/>
    <property type="molecule type" value="Genomic_DNA"/>
</dbReference>
<dbReference type="InterPro" id="IPR029063">
    <property type="entry name" value="SAM-dependent_MTases_sf"/>
</dbReference>
<dbReference type="SUPFAM" id="SSF53335">
    <property type="entry name" value="S-adenosyl-L-methionine-dependent methyltransferases"/>
    <property type="match status" value="1"/>
</dbReference>
<name>A0A3B0T3F5_9ZZZZ</name>
<organism evidence="1">
    <name type="scientific">hydrothermal vent metagenome</name>
    <dbReference type="NCBI Taxonomy" id="652676"/>
    <lineage>
        <taxon>unclassified sequences</taxon>
        <taxon>metagenomes</taxon>
        <taxon>ecological metagenomes</taxon>
    </lineage>
</organism>
<evidence type="ECO:0008006" key="2">
    <source>
        <dbReference type="Google" id="ProtNLM"/>
    </source>
</evidence>
<protein>
    <recommendedName>
        <fullName evidence="2">Methyltransferase type 11 domain-containing protein</fullName>
    </recommendedName>
</protein>
<reference evidence="1" key="1">
    <citation type="submission" date="2018-06" db="EMBL/GenBank/DDBJ databases">
        <authorList>
            <person name="Zhirakovskaya E."/>
        </authorList>
    </citation>
    <scope>NUCLEOTIDE SEQUENCE</scope>
</reference>